<keyword evidence="3" id="KW-1185">Reference proteome</keyword>
<accession>A0ABZ2LV32</accession>
<protein>
    <submittedName>
        <fullName evidence="2">Pectinacetylesterase family protein</fullName>
    </submittedName>
</protein>
<dbReference type="PANTHER" id="PTHR21562">
    <property type="entry name" value="NOTUM-RELATED"/>
    <property type="match status" value="1"/>
</dbReference>
<gene>
    <name evidence="2" type="ORF">LZC94_44060</name>
</gene>
<dbReference type="Proteomes" id="UP001370348">
    <property type="component" value="Chromosome"/>
</dbReference>
<proteinExistence type="predicted"/>
<dbReference type="PANTHER" id="PTHR21562:SF83">
    <property type="entry name" value="PECTIN ACETYLESTERASE 4"/>
    <property type="match status" value="1"/>
</dbReference>
<organism evidence="2 3">
    <name type="scientific">Pendulispora albinea</name>
    <dbReference type="NCBI Taxonomy" id="2741071"/>
    <lineage>
        <taxon>Bacteria</taxon>
        <taxon>Pseudomonadati</taxon>
        <taxon>Myxococcota</taxon>
        <taxon>Myxococcia</taxon>
        <taxon>Myxococcales</taxon>
        <taxon>Sorangiineae</taxon>
        <taxon>Pendulisporaceae</taxon>
        <taxon>Pendulispora</taxon>
    </lineage>
</organism>
<dbReference type="EMBL" id="CP089984">
    <property type="protein sequence ID" value="WXB14783.1"/>
    <property type="molecule type" value="Genomic_DNA"/>
</dbReference>
<name>A0ABZ2LV32_9BACT</name>
<dbReference type="InterPro" id="IPR004963">
    <property type="entry name" value="PAE/NOTUM"/>
</dbReference>
<feature type="compositionally biased region" description="Basic and acidic residues" evidence="1">
    <location>
        <begin position="190"/>
        <end position="202"/>
    </location>
</feature>
<reference evidence="2 3" key="1">
    <citation type="submission" date="2021-12" db="EMBL/GenBank/DDBJ databases">
        <title>Discovery of the Pendulisporaceae a myxobacterial family with distinct sporulation behavior and unique specialized metabolism.</title>
        <authorList>
            <person name="Garcia R."/>
            <person name="Popoff A."/>
            <person name="Bader C.D."/>
            <person name="Loehr J."/>
            <person name="Walesch S."/>
            <person name="Walt C."/>
            <person name="Boldt J."/>
            <person name="Bunk B."/>
            <person name="Haeckl F.J.F.P.J."/>
            <person name="Gunesch A.P."/>
            <person name="Birkelbach J."/>
            <person name="Nuebel U."/>
            <person name="Pietschmann T."/>
            <person name="Bach T."/>
            <person name="Mueller R."/>
        </authorList>
    </citation>
    <scope>NUCLEOTIDE SEQUENCE [LARGE SCALE GENOMIC DNA]</scope>
    <source>
        <strain evidence="2 3">MSr11954</strain>
    </source>
</reference>
<evidence type="ECO:0000313" key="3">
    <source>
        <dbReference type="Proteomes" id="UP001370348"/>
    </source>
</evidence>
<dbReference type="Pfam" id="PF03283">
    <property type="entry name" value="PAE"/>
    <property type="match status" value="1"/>
</dbReference>
<sequence>MSNDGGAAAVPSAPRPPAKTWTWVDIPGMTCGNGQPTGVGVYVVPESSETIFYMAGGGACWDGPTCYGLKAASYMDSGFTKRDFESDRQAVTVQSLPDGNTPLRGRNMVYVPYCTGDDHAGNNVIRYDDKGSSRTAHHVGYENVGRALDYVATIWPAMSRLIVMGVSAGGFGTVFNFDRVQRRFPEVRVDGIDDSGADDRAGARALGDGEDPLGSTASARLSRVP</sequence>
<evidence type="ECO:0000256" key="1">
    <source>
        <dbReference type="SAM" id="MobiDB-lite"/>
    </source>
</evidence>
<dbReference type="RefSeq" id="WP_394824408.1">
    <property type="nucleotide sequence ID" value="NZ_CP089984.1"/>
</dbReference>
<evidence type="ECO:0000313" key="2">
    <source>
        <dbReference type="EMBL" id="WXB14783.1"/>
    </source>
</evidence>
<feature type="region of interest" description="Disordered" evidence="1">
    <location>
        <begin position="190"/>
        <end position="225"/>
    </location>
</feature>